<comment type="caution">
    <text evidence="1">The sequence shown here is derived from an EMBL/GenBank/DDBJ whole genome shotgun (WGS) entry which is preliminary data.</text>
</comment>
<evidence type="ECO:0000313" key="2">
    <source>
        <dbReference type="Proteomes" id="UP000029736"/>
    </source>
</evidence>
<gene>
    <name evidence="1" type="ORF">IX84_05035</name>
</gene>
<dbReference type="Pfam" id="PF09556">
    <property type="entry name" value="RE_HaeIII"/>
    <property type="match status" value="1"/>
</dbReference>
<dbReference type="Proteomes" id="UP000029736">
    <property type="component" value="Unassembled WGS sequence"/>
</dbReference>
<accession>A0A098S992</accession>
<name>A0A098S992_9BACT</name>
<keyword evidence="2" id="KW-1185">Reference proteome</keyword>
<dbReference type="REBASE" id="100109">
    <property type="entry name" value="PxiKD52ORFAP"/>
</dbReference>
<protein>
    <recommendedName>
        <fullName evidence="3">Restriction endonuclease</fullName>
    </recommendedName>
</protein>
<organism evidence="1 2">
    <name type="scientific">Phaeodactylibacter xiamenensis</name>
    <dbReference type="NCBI Taxonomy" id="1524460"/>
    <lineage>
        <taxon>Bacteria</taxon>
        <taxon>Pseudomonadati</taxon>
        <taxon>Bacteroidota</taxon>
        <taxon>Saprospiria</taxon>
        <taxon>Saprospirales</taxon>
        <taxon>Haliscomenobacteraceae</taxon>
        <taxon>Phaeodactylibacter</taxon>
    </lineage>
</organism>
<dbReference type="OrthoDB" id="7923544at2"/>
<proteinExistence type="predicted"/>
<evidence type="ECO:0000313" key="1">
    <source>
        <dbReference type="EMBL" id="KGE89134.1"/>
    </source>
</evidence>
<dbReference type="RefSeq" id="WP_044216992.1">
    <property type="nucleotide sequence ID" value="NZ_CAKZLC010000479.1"/>
</dbReference>
<sequence>MASQVKSGKAFEFALLNAFYDLLRDNKMNVNVVDDKSLSYAMQYYSEFPKSDRQAFDTAAKTAVSFFPDVEPMLFYQKGDSSINLSLASDGRGQKGDVRDILIQSSLKKWVIGISAKNNHKAVKHPRLSQSIDFGASWLDLPVSDNYFENIEPIFSELKKLKNNGPETKWSELENIQRDFYLPILEHFKDELLRLDVQNKGVVAAKLVGYLIGKQDFYKVIKTKGMITIQAFNLQGTLNLPSPYRKPSARIPKLNLPDRIIDLSLKKGSKSTLELTMSNGWQMSFRIHNASSRIEPSFKFDINLISTPESLFSTNFYV</sequence>
<dbReference type="AlphaFoldDB" id="A0A098S992"/>
<reference evidence="1 2" key="1">
    <citation type="journal article" date="2014" name="Int. J. Syst. Evol. Microbiol.">
        <title>Phaeodactylibacter xiamenensis gen. nov., sp. nov., a member of the family Saprospiraceae isolated from the marine alga Phaeodactylum tricornutum.</title>
        <authorList>
            <person name="Chen Z.Jr."/>
            <person name="Lei X."/>
            <person name="Lai Q."/>
            <person name="Li Y."/>
            <person name="Zhang B."/>
            <person name="Zhang J."/>
            <person name="Zhang H."/>
            <person name="Yang L."/>
            <person name="Zheng W."/>
            <person name="Tian Y."/>
            <person name="Yu Z."/>
            <person name="Xu H.Jr."/>
            <person name="Zheng T."/>
        </authorList>
    </citation>
    <scope>NUCLEOTIDE SEQUENCE [LARGE SCALE GENOMIC DNA]</scope>
    <source>
        <strain evidence="1 2">KD52</strain>
    </source>
</reference>
<dbReference type="InterPro" id="IPR019059">
    <property type="entry name" value="Restrct_endonuc_II_HaeIII"/>
</dbReference>
<dbReference type="EMBL" id="JPOS01000012">
    <property type="protein sequence ID" value="KGE89134.1"/>
    <property type="molecule type" value="Genomic_DNA"/>
</dbReference>
<evidence type="ECO:0008006" key="3">
    <source>
        <dbReference type="Google" id="ProtNLM"/>
    </source>
</evidence>